<gene>
    <name evidence="3" type="ORF">M407DRAFT_240579</name>
</gene>
<dbReference type="EMBL" id="KN822942">
    <property type="protein sequence ID" value="KIO34795.1"/>
    <property type="molecule type" value="Genomic_DNA"/>
</dbReference>
<evidence type="ECO:0000313" key="4">
    <source>
        <dbReference type="Proteomes" id="UP000054248"/>
    </source>
</evidence>
<dbReference type="OrthoDB" id="3257429at2759"/>
<dbReference type="AlphaFoldDB" id="A0A0C3QNJ8"/>
<feature type="transmembrane region" description="Helical" evidence="1">
    <location>
        <begin position="122"/>
        <end position="142"/>
    </location>
</feature>
<evidence type="ECO:0008006" key="5">
    <source>
        <dbReference type="Google" id="ProtNLM"/>
    </source>
</evidence>
<keyword evidence="1" id="KW-0472">Membrane</keyword>
<keyword evidence="1" id="KW-0812">Transmembrane</keyword>
<accession>A0A0C3QNJ8</accession>
<protein>
    <recommendedName>
        <fullName evidence="5">Glycoside hydrolase family 16 protein</fullName>
    </recommendedName>
</protein>
<proteinExistence type="predicted"/>
<reference evidence="4" key="2">
    <citation type="submission" date="2015-01" db="EMBL/GenBank/DDBJ databases">
        <title>Evolutionary Origins and Diversification of the Mycorrhizal Mutualists.</title>
        <authorList>
            <consortium name="DOE Joint Genome Institute"/>
            <consortium name="Mycorrhizal Genomics Consortium"/>
            <person name="Kohler A."/>
            <person name="Kuo A."/>
            <person name="Nagy L.G."/>
            <person name="Floudas D."/>
            <person name="Copeland A."/>
            <person name="Barry K.W."/>
            <person name="Cichocki N."/>
            <person name="Veneault-Fourrey C."/>
            <person name="LaButti K."/>
            <person name="Lindquist E.A."/>
            <person name="Lipzen A."/>
            <person name="Lundell T."/>
            <person name="Morin E."/>
            <person name="Murat C."/>
            <person name="Riley R."/>
            <person name="Ohm R."/>
            <person name="Sun H."/>
            <person name="Tunlid A."/>
            <person name="Henrissat B."/>
            <person name="Grigoriev I.V."/>
            <person name="Hibbett D.S."/>
            <person name="Martin F."/>
        </authorList>
    </citation>
    <scope>NUCLEOTIDE SEQUENCE [LARGE SCALE GENOMIC DNA]</scope>
    <source>
        <strain evidence="4">MUT 4182</strain>
    </source>
</reference>
<keyword evidence="1" id="KW-1133">Transmembrane helix</keyword>
<sequence length="144" mass="15071">MFAQLRKFATLLVVAAVSQLVYALPQATVSPAASPSVTPAASSAVAATTTGPVRAPPTIYTYTTIIDGVTYENVDTYTPTYEPTIMPTLTKQGTIMPFAEFTSLYWPTSNSSPRSASPIPAGVLWAGVTTLLGFVLGVRAVGLL</sequence>
<evidence type="ECO:0000256" key="1">
    <source>
        <dbReference type="SAM" id="Phobius"/>
    </source>
</evidence>
<feature type="chain" id="PRO_5002168697" description="Glycoside hydrolase family 16 protein" evidence="2">
    <location>
        <begin position="24"/>
        <end position="144"/>
    </location>
</feature>
<dbReference type="Proteomes" id="UP000054248">
    <property type="component" value="Unassembled WGS sequence"/>
</dbReference>
<feature type="signal peptide" evidence="2">
    <location>
        <begin position="1"/>
        <end position="23"/>
    </location>
</feature>
<organism evidence="3 4">
    <name type="scientific">Tulasnella calospora MUT 4182</name>
    <dbReference type="NCBI Taxonomy" id="1051891"/>
    <lineage>
        <taxon>Eukaryota</taxon>
        <taxon>Fungi</taxon>
        <taxon>Dikarya</taxon>
        <taxon>Basidiomycota</taxon>
        <taxon>Agaricomycotina</taxon>
        <taxon>Agaricomycetes</taxon>
        <taxon>Cantharellales</taxon>
        <taxon>Tulasnellaceae</taxon>
        <taxon>Tulasnella</taxon>
    </lineage>
</organism>
<evidence type="ECO:0000256" key="2">
    <source>
        <dbReference type="SAM" id="SignalP"/>
    </source>
</evidence>
<name>A0A0C3QNJ8_9AGAM</name>
<dbReference type="HOGENOM" id="CLU_1797855_0_0_1"/>
<reference evidence="3 4" key="1">
    <citation type="submission" date="2014-04" db="EMBL/GenBank/DDBJ databases">
        <authorList>
            <consortium name="DOE Joint Genome Institute"/>
            <person name="Kuo A."/>
            <person name="Girlanda M."/>
            <person name="Perotto S."/>
            <person name="Kohler A."/>
            <person name="Nagy L.G."/>
            <person name="Floudas D."/>
            <person name="Copeland A."/>
            <person name="Barry K.W."/>
            <person name="Cichocki N."/>
            <person name="Veneault-Fourrey C."/>
            <person name="LaButti K."/>
            <person name="Lindquist E.A."/>
            <person name="Lipzen A."/>
            <person name="Lundell T."/>
            <person name="Morin E."/>
            <person name="Murat C."/>
            <person name="Sun H."/>
            <person name="Tunlid A."/>
            <person name="Henrissat B."/>
            <person name="Grigoriev I.V."/>
            <person name="Hibbett D.S."/>
            <person name="Martin F."/>
            <person name="Nordberg H.P."/>
            <person name="Cantor M.N."/>
            <person name="Hua S.X."/>
        </authorList>
    </citation>
    <scope>NUCLEOTIDE SEQUENCE [LARGE SCALE GENOMIC DNA]</scope>
    <source>
        <strain evidence="3 4">MUT 4182</strain>
    </source>
</reference>
<keyword evidence="4" id="KW-1185">Reference proteome</keyword>
<keyword evidence="2" id="KW-0732">Signal</keyword>
<evidence type="ECO:0000313" key="3">
    <source>
        <dbReference type="EMBL" id="KIO34795.1"/>
    </source>
</evidence>